<dbReference type="PROSITE" id="PS00107">
    <property type="entry name" value="PROTEIN_KINASE_ATP"/>
    <property type="match status" value="1"/>
</dbReference>
<dbReference type="GO" id="GO:0002119">
    <property type="term" value="P:nematode larval development"/>
    <property type="evidence" value="ECO:0007669"/>
    <property type="project" value="EnsemblMetazoa"/>
</dbReference>
<evidence type="ECO:0000256" key="4">
    <source>
        <dbReference type="ARBA" id="ARBA00022777"/>
    </source>
</evidence>
<feature type="region of interest" description="Disordered" evidence="14">
    <location>
        <begin position="545"/>
        <end position="591"/>
    </location>
</feature>
<dbReference type="GO" id="GO:1904688">
    <property type="term" value="P:regulation of cytoplasmic translational initiation"/>
    <property type="evidence" value="ECO:0007669"/>
    <property type="project" value="EnsemblMetazoa"/>
</dbReference>
<name>G0M6R2_CAEBE</name>
<dbReference type="Gene3D" id="3.30.200.20">
    <property type="entry name" value="Phosphorylase Kinase, domain 1"/>
    <property type="match status" value="1"/>
</dbReference>
<dbReference type="HOGENOM" id="CLU_009091_0_0_1"/>
<feature type="compositionally biased region" description="Low complexity" evidence="14">
    <location>
        <begin position="797"/>
        <end position="811"/>
    </location>
</feature>
<evidence type="ECO:0000256" key="9">
    <source>
        <dbReference type="ARBA" id="ARBA00023180"/>
    </source>
</evidence>
<dbReference type="PROSITE" id="PS50011">
    <property type="entry name" value="PROTEIN_KINASE_DOM"/>
    <property type="match status" value="1"/>
</dbReference>
<dbReference type="SMART" id="SM00220">
    <property type="entry name" value="S_TKc"/>
    <property type="match status" value="1"/>
</dbReference>
<keyword evidence="5" id="KW-0256">Endoplasmic reticulum</keyword>
<keyword evidence="10" id="KW-0834">Unfolded protein response</keyword>
<dbReference type="InterPro" id="IPR008271">
    <property type="entry name" value="Ser/Thr_kinase_AS"/>
</dbReference>
<dbReference type="InterPro" id="IPR011047">
    <property type="entry name" value="Quinoprotein_ADH-like_sf"/>
</dbReference>
<dbReference type="InParanoid" id="G0M6R2"/>
<dbReference type="InterPro" id="IPR011009">
    <property type="entry name" value="Kinase-like_dom_sf"/>
</dbReference>
<sequence length="1078" mass="120030">MSVYYLVLVVFWLLMALVPFNAGQHYIEDDSDVEIVRSCQNGYVSNSGCEQNENVDIIITATLNGAITALHGDTGEMLWRYEDKPLLQGTLTSSEPIDIGGTSLQLMPTLDGRLFSYTRHSNLIEPLPITTDSLLESTIRLGQDAVAGGKSVTTKGFDLYTGELKYDCSLESCGNQDAELPENPVLLVRRITNSIRAMDTMRGIERWNLSTGEVDISLAGGLPVSSIPTYDLKVLLQPPDGIIKTENRYGGAEWVTDVGGHIVGVWHVSGKHIEEISIFNPSNIATTRHEVAWQEQNQVQPQSSLLYMGTSNGYPFIIQSPKAKRNLNKKMNALPEPATMSEFSNPRFCSANEDTKSLAYDINDETLRTVLRHAFQNSHSKAIEDGTAVASPRSNKLQIISPNSDNSAQKVGRENLLRTSASLDGDHGYLVLESQSSKQEFRLPASMGFFHTIFTYVLHPSAFITFFAGFLGVTAAAVYNRVRKPSQLMITERASVDSSDSERVSQRTRNESFVPTDDEIEKFIDEGTDLSGSPMYSPMKKTILATEKSNVEPRTSPLVKPPKRNAKTDVDTDETSQSNDEKKKKLRERTISRASHEGFTSRFANEFEVKKVIGHGGFGIVFRAKSKTDMNEYAVKRIAVADNEKARNRVLREARALAMFDHPGIIRYFVAWEERPPKEYQDKEDEILLGKMKAEKLAKLHEIKQHKKPTSDLHNVKSADTASFAETFEMPPVIGHTAEEEDSWNVSSKPMEVGAKRTTSESKKRLYGDSDNATTGADVSRQTNFSESDEESDTTEDSSSSDASSSSSSSDIDNQPVVYSSTGGIVFGDGSGDNDEVKEAEKEIAVIDQQMSIQNRAMIVETENQELEVRERNDSGDCAYLYIVMQLCAEKTLENWIQKNKTIESRSLVVMKDWIKQLASGLDYLHEKGYIHRDLKPGNVFFSLESKPDHQILKIGDLGLATKTDGAPKITMRQDSDSSAKHTRNVGTRSYMSPEQIKHEMYSNKVDIFALGLVATELIIPFSTGSERVHTFDSFQKGVHPHILDNHPESKDFLLQLTSLDPNERPSASQVVSHQFLQ</sequence>
<dbReference type="SUPFAM" id="SSF56112">
    <property type="entry name" value="Protein kinase-like (PK-like)"/>
    <property type="match status" value="1"/>
</dbReference>
<feature type="compositionally biased region" description="Acidic residues" evidence="14">
    <location>
        <begin position="787"/>
        <end position="796"/>
    </location>
</feature>
<proteinExistence type="inferred from homology"/>
<dbReference type="SUPFAM" id="SSF50998">
    <property type="entry name" value="Quinoprotein alcohol dehydrogenase-like"/>
    <property type="match status" value="1"/>
</dbReference>
<dbReference type="Gene3D" id="2.130.10.10">
    <property type="entry name" value="YVTN repeat-like/Quinoprotein amine dehydrogenase"/>
    <property type="match status" value="1"/>
</dbReference>
<evidence type="ECO:0000256" key="1">
    <source>
        <dbReference type="ARBA" id="ARBA00004115"/>
    </source>
</evidence>
<feature type="region of interest" description="Disordered" evidence="14">
    <location>
        <begin position="737"/>
        <end position="816"/>
    </location>
</feature>
<keyword evidence="18" id="KW-1185">Reference proteome</keyword>
<keyword evidence="2" id="KW-0808">Transferase</keyword>
<comment type="similarity">
    <text evidence="11">Belongs to the protein kinase superfamily. Ser/Thr protein kinase family. GCN2 subfamily.</text>
</comment>
<evidence type="ECO:0000256" key="10">
    <source>
        <dbReference type="ARBA" id="ARBA00023230"/>
    </source>
</evidence>
<evidence type="ECO:0000256" key="14">
    <source>
        <dbReference type="SAM" id="MobiDB-lite"/>
    </source>
</evidence>
<dbReference type="CDD" id="cd14048">
    <property type="entry name" value="STKc_EIF2AK3_PERK"/>
    <property type="match status" value="1"/>
</dbReference>
<feature type="compositionally biased region" description="Polar residues" evidence="14">
    <location>
        <begin position="771"/>
        <end position="785"/>
    </location>
</feature>
<feature type="compositionally biased region" description="Basic and acidic residues" evidence="14">
    <location>
        <begin position="579"/>
        <end position="591"/>
    </location>
</feature>
<keyword evidence="9" id="KW-0325">Glycoprotein</keyword>
<dbReference type="GO" id="GO:0005789">
    <property type="term" value="C:endoplasmic reticulum membrane"/>
    <property type="evidence" value="ECO:0007669"/>
    <property type="project" value="UniProtKB-SubCell"/>
</dbReference>
<evidence type="ECO:0000256" key="5">
    <source>
        <dbReference type="ARBA" id="ARBA00022824"/>
    </source>
</evidence>
<evidence type="ECO:0000256" key="2">
    <source>
        <dbReference type="ARBA" id="ARBA00022679"/>
    </source>
</evidence>
<dbReference type="EMBL" id="GL379786">
    <property type="protein sequence ID" value="EGT30397.1"/>
    <property type="molecule type" value="Genomic_DNA"/>
</dbReference>
<protein>
    <recommendedName>
        <fullName evidence="12">PRKR-like endoplasmic reticulum kinase</fullName>
    </recommendedName>
</protein>
<dbReference type="InterPro" id="IPR000719">
    <property type="entry name" value="Prot_kinase_dom"/>
</dbReference>
<evidence type="ECO:0000256" key="11">
    <source>
        <dbReference type="ARBA" id="ARBA00037982"/>
    </source>
</evidence>
<dbReference type="PANTHER" id="PTHR11042">
    <property type="entry name" value="EUKARYOTIC TRANSLATION INITIATION FACTOR 2-ALPHA KINASE EIF2-ALPHA KINASE -RELATED"/>
    <property type="match status" value="1"/>
</dbReference>
<reference evidence="18" key="1">
    <citation type="submission" date="2011-07" db="EMBL/GenBank/DDBJ databases">
        <authorList>
            <consortium name="Caenorhabditis brenneri Sequencing and Analysis Consortium"/>
            <person name="Wilson R.K."/>
        </authorList>
    </citation>
    <scope>NUCLEOTIDE SEQUENCE [LARGE SCALE GENOMIC DNA]</scope>
    <source>
        <strain evidence="18">PB2801</strain>
    </source>
</reference>
<feature type="binding site" evidence="13">
    <location>
        <position position="636"/>
    </location>
    <ligand>
        <name>ATP</name>
        <dbReference type="ChEBI" id="CHEBI:30616"/>
    </ligand>
</feature>
<feature type="domain" description="Protein kinase" evidence="16">
    <location>
        <begin position="607"/>
        <end position="1077"/>
    </location>
</feature>
<feature type="chain" id="PRO_5003403411" description="PRKR-like endoplasmic reticulum kinase" evidence="15">
    <location>
        <begin position="24"/>
        <end position="1078"/>
    </location>
</feature>
<dbReference type="Proteomes" id="UP000008068">
    <property type="component" value="Unassembled WGS sequence"/>
</dbReference>
<keyword evidence="4" id="KW-0418">Kinase</keyword>
<dbReference type="PANTHER" id="PTHR11042:SF91">
    <property type="entry name" value="EUKARYOTIC TRANSLATION INITIATION FACTOR 2-ALPHA KINASE"/>
    <property type="match status" value="1"/>
</dbReference>
<dbReference type="STRING" id="135651.G0M6R2"/>
<dbReference type="Pfam" id="PF00069">
    <property type="entry name" value="Pkinase"/>
    <property type="match status" value="2"/>
</dbReference>
<comment type="subcellular location">
    <subcellularLocation>
        <location evidence="1">Endoplasmic reticulum membrane</location>
        <topology evidence="1">Single-pass type I membrane protein</topology>
    </subcellularLocation>
</comment>
<keyword evidence="15" id="KW-0732">Signal</keyword>
<evidence type="ECO:0000256" key="8">
    <source>
        <dbReference type="ARBA" id="ARBA00023016"/>
    </source>
</evidence>
<keyword evidence="8" id="KW-0346">Stress response</keyword>
<dbReference type="InterPro" id="IPR017441">
    <property type="entry name" value="Protein_kinase_ATP_BS"/>
</dbReference>
<evidence type="ECO:0000256" key="12">
    <source>
        <dbReference type="ARBA" id="ARBA00041500"/>
    </source>
</evidence>
<dbReference type="AlphaFoldDB" id="G0M6R2"/>
<dbReference type="PROSITE" id="PS00108">
    <property type="entry name" value="PROTEIN_KINASE_ST"/>
    <property type="match status" value="1"/>
</dbReference>
<accession>G0M6R2</accession>
<evidence type="ECO:0000259" key="16">
    <source>
        <dbReference type="PROSITE" id="PS50011"/>
    </source>
</evidence>
<evidence type="ECO:0000256" key="13">
    <source>
        <dbReference type="PROSITE-ProRule" id="PRU10141"/>
    </source>
</evidence>
<dbReference type="FunFam" id="3.30.200.20:FF:000895">
    <property type="entry name" value="Transmembrane ion channel"/>
    <property type="match status" value="1"/>
</dbReference>
<dbReference type="GO" id="GO:0004694">
    <property type="term" value="F:eukaryotic translation initiation factor 2alpha kinase activity"/>
    <property type="evidence" value="ECO:0007669"/>
    <property type="project" value="EnsemblMetazoa"/>
</dbReference>
<keyword evidence="6 13" id="KW-0067">ATP-binding</keyword>
<gene>
    <name evidence="17" type="primary">Cbn-pek-1</name>
    <name evidence="17" type="ORF">CAEBREN_09603</name>
</gene>
<feature type="compositionally biased region" description="Basic and acidic residues" evidence="14">
    <location>
        <begin position="754"/>
        <end position="768"/>
    </location>
</feature>
<evidence type="ECO:0000313" key="18">
    <source>
        <dbReference type="Proteomes" id="UP000008068"/>
    </source>
</evidence>
<organism evidence="18">
    <name type="scientific">Caenorhabditis brenneri</name>
    <name type="common">Nematode worm</name>
    <dbReference type="NCBI Taxonomy" id="135651"/>
    <lineage>
        <taxon>Eukaryota</taxon>
        <taxon>Metazoa</taxon>
        <taxon>Ecdysozoa</taxon>
        <taxon>Nematoda</taxon>
        <taxon>Chromadorea</taxon>
        <taxon>Rhabditida</taxon>
        <taxon>Rhabditina</taxon>
        <taxon>Rhabditomorpha</taxon>
        <taxon>Rhabditoidea</taxon>
        <taxon>Rhabditidae</taxon>
        <taxon>Peloderinae</taxon>
        <taxon>Caenorhabditis</taxon>
    </lineage>
</organism>
<dbReference type="GO" id="GO:0036499">
    <property type="term" value="P:PERK-mediated unfolded protein response"/>
    <property type="evidence" value="ECO:0007669"/>
    <property type="project" value="EnsemblMetazoa"/>
</dbReference>
<dbReference type="FunCoup" id="G0M6R2">
    <property type="interactions" value="2555"/>
</dbReference>
<dbReference type="eggNOG" id="KOG1033">
    <property type="taxonomic scope" value="Eukaryota"/>
</dbReference>
<keyword evidence="3 13" id="KW-0547">Nucleotide-binding</keyword>
<dbReference type="GO" id="GO:0005524">
    <property type="term" value="F:ATP binding"/>
    <property type="evidence" value="ECO:0007669"/>
    <property type="project" value="UniProtKB-UniRule"/>
</dbReference>
<evidence type="ECO:0000256" key="3">
    <source>
        <dbReference type="ARBA" id="ARBA00022741"/>
    </source>
</evidence>
<dbReference type="InterPro" id="IPR050339">
    <property type="entry name" value="CC_SR_Kinase"/>
</dbReference>
<evidence type="ECO:0000256" key="7">
    <source>
        <dbReference type="ARBA" id="ARBA00022845"/>
    </source>
</evidence>
<dbReference type="GO" id="GO:0005634">
    <property type="term" value="C:nucleus"/>
    <property type="evidence" value="ECO:0007669"/>
    <property type="project" value="TreeGrafter"/>
</dbReference>
<dbReference type="OMA" id="CMIEERE"/>
<evidence type="ECO:0000256" key="15">
    <source>
        <dbReference type="SAM" id="SignalP"/>
    </source>
</evidence>
<dbReference type="OrthoDB" id="5864419at2759"/>
<evidence type="ECO:0000313" key="17">
    <source>
        <dbReference type="EMBL" id="EGT30397.1"/>
    </source>
</evidence>
<dbReference type="InterPro" id="IPR015943">
    <property type="entry name" value="WD40/YVTN_repeat-like_dom_sf"/>
</dbReference>
<keyword evidence="7" id="KW-0810">Translation regulation</keyword>
<evidence type="ECO:0000256" key="6">
    <source>
        <dbReference type="ARBA" id="ARBA00022840"/>
    </source>
</evidence>
<feature type="signal peptide" evidence="15">
    <location>
        <begin position="1"/>
        <end position="23"/>
    </location>
</feature>
<dbReference type="Gene3D" id="1.10.510.10">
    <property type="entry name" value="Transferase(Phosphotransferase) domain 1"/>
    <property type="match status" value="1"/>
</dbReference>